<evidence type="ECO:0000313" key="1">
    <source>
        <dbReference type="EMBL" id="CAH8306091.1"/>
    </source>
</evidence>
<sequence length="88" mass="9809">MNRSWTVAKQRNYLSLLKRAVEEVAEAVVAVSVEVDEVSAAAEETEDAKGEEVWFRLLEPEVRQLLHPTTVVTIQAAIGKLLPFGLVY</sequence>
<name>A0ABC8IZP4_ERUVS</name>
<keyword evidence="2" id="KW-1185">Reference proteome</keyword>
<dbReference type="AlphaFoldDB" id="A0ABC8IZP4"/>
<dbReference type="Proteomes" id="UP001642260">
    <property type="component" value="Unassembled WGS sequence"/>
</dbReference>
<reference evidence="1 2" key="1">
    <citation type="submission" date="2022-03" db="EMBL/GenBank/DDBJ databases">
        <authorList>
            <person name="Macdonald S."/>
            <person name="Ahmed S."/>
            <person name="Newling K."/>
        </authorList>
    </citation>
    <scope>NUCLEOTIDE SEQUENCE [LARGE SCALE GENOMIC DNA]</scope>
</reference>
<protein>
    <submittedName>
        <fullName evidence="1">Uncharacterized protein</fullName>
    </submittedName>
</protein>
<comment type="caution">
    <text evidence="1">The sequence shown here is derived from an EMBL/GenBank/DDBJ whole genome shotgun (WGS) entry which is preliminary data.</text>
</comment>
<proteinExistence type="predicted"/>
<gene>
    <name evidence="1" type="ORF">ERUC_LOCUS4218</name>
</gene>
<evidence type="ECO:0000313" key="2">
    <source>
        <dbReference type="Proteomes" id="UP001642260"/>
    </source>
</evidence>
<dbReference type="EMBL" id="CAKOAT010063821">
    <property type="protein sequence ID" value="CAH8306091.1"/>
    <property type="molecule type" value="Genomic_DNA"/>
</dbReference>
<accession>A0ABC8IZP4</accession>
<organism evidence="1 2">
    <name type="scientific">Eruca vesicaria subsp. sativa</name>
    <name type="common">Garden rocket</name>
    <name type="synonym">Eruca sativa</name>
    <dbReference type="NCBI Taxonomy" id="29727"/>
    <lineage>
        <taxon>Eukaryota</taxon>
        <taxon>Viridiplantae</taxon>
        <taxon>Streptophyta</taxon>
        <taxon>Embryophyta</taxon>
        <taxon>Tracheophyta</taxon>
        <taxon>Spermatophyta</taxon>
        <taxon>Magnoliopsida</taxon>
        <taxon>eudicotyledons</taxon>
        <taxon>Gunneridae</taxon>
        <taxon>Pentapetalae</taxon>
        <taxon>rosids</taxon>
        <taxon>malvids</taxon>
        <taxon>Brassicales</taxon>
        <taxon>Brassicaceae</taxon>
        <taxon>Brassiceae</taxon>
        <taxon>Eruca</taxon>
    </lineage>
</organism>